<gene>
    <name evidence="1" type="ORF">LSAA_5775</name>
</gene>
<organism evidence="1 2">
    <name type="scientific">Lepeophtheirus salmonis</name>
    <name type="common">Salmon louse</name>
    <name type="synonym">Caligus salmonis</name>
    <dbReference type="NCBI Taxonomy" id="72036"/>
    <lineage>
        <taxon>Eukaryota</taxon>
        <taxon>Metazoa</taxon>
        <taxon>Ecdysozoa</taxon>
        <taxon>Arthropoda</taxon>
        <taxon>Crustacea</taxon>
        <taxon>Multicrustacea</taxon>
        <taxon>Hexanauplia</taxon>
        <taxon>Copepoda</taxon>
        <taxon>Siphonostomatoida</taxon>
        <taxon>Caligidae</taxon>
        <taxon>Lepeophtheirus</taxon>
    </lineage>
</organism>
<name>A0A7R8CLY4_LEPSM</name>
<dbReference type="AlphaFoldDB" id="A0A7R8CLY4"/>
<accession>A0A7R8CLY4</accession>
<evidence type="ECO:0000313" key="2">
    <source>
        <dbReference type="Proteomes" id="UP000675881"/>
    </source>
</evidence>
<dbReference type="EMBL" id="HG994594">
    <property type="protein sequence ID" value="CAF2861709.1"/>
    <property type="molecule type" value="Genomic_DNA"/>
</dbReference>
<protein>
    <submittedName>
        <fullName evidence="1">(salmon louse) hypothetical protein</fullName>
    </submittedName>
</protein>
<reference evidence="1" key="1">
    <citation type="submission" date="2021-02" db="EMBL/GenBank/DDBJ databases">
        <authorList>
            <person name="Bekaert M."/>
        </authorList>
    </citation>
    <scope>NUCLEOTIDE SEQUENCE</scope>
    <source>
        <strain evidence="1">IoA-00</strain>
    </source>
</reference>
<dbReference type="Proteomes" id="UP000675881">
    <property type="component" value="Chromosome 15"/>
</dbReference>
<sequence length="106" mass="11740">MPDLCSFTASTESAETLLVIVLALSYTSAITGKISSIFLRYLSSISANTVMSSFTIPLLVNSFFCFIKMYATLTETSAARLGLLHRLVSTIYMESSRIFWKHIIAI</sequence>
<evidence type="ECO:0000313" key="1">
    <source>
        <dbReference type="EMBL" id="CAF2861709.1"/>
    </source>
</evidence>
<keyword evidence="2" id="KW-1185">Reference proteome</keyword>
<proteinExistence type="predicted"/>